<evidence type="ECO:0000256" key="2">
    <source>
        <dbReference type="ARBA" id="ARBA00022723"/>
    </source>
</evidence>
<accession>A0ABR8SII1</accession>
<dbReference type="InterPro" id="IPR014755">
    <property type="entry name" value="Cu-Rt/internalin_Ig-like"/>
</dbReference>
<dbReference type="EMBL" id="JACSQM010000002">
    <property type="protein sequence ID" value="MBD7963287.1"/>
    <property type="molecule type" value="Genomic_DNA"/>
</dbReference>
<keyword evidence="2" id="KW-0479">Metal-binding</keyword>
<dbReference type="Pfam" id="PF04234">
    <property type="entry name" value="CopC"/>
    <property type="match status" value="1"/>
</dbReference>
<reference evidence="9 10" key="1">
    <citation type="submission" date="2020-08" db="EMBL/GenBank/DDBJ databases">
        <title>A Genomic Blueprint of the Chicken Gut Microbiome.</title>
        <authorList>
            <person name="Gilroy R."/>
            <person name="Ravi A."/>
            <person name="Getino M."/>
            <person name="Pursley I."/>
            <person name="Horton D.L."/>
            <person name="Alikhan N.-F."/>
            <person name="Baker D."/>
            <person name="Gharbi K."/>
            <person name="Hall N."/>
            <person name="Watson M."/>
            <person name="Adriaenssens E.M."/>
            <person name="Foster-Nyarko E."/>
            <person name="Jarju S."/>
            <person name="Secka A."/>
            <person name="Antonio M."/>
            <person name="Oren A."/>
            <person name="Chaudhuri R."/>
            <person name="La Ragione R.M."/>
            <person name="Hildebrand F."/>
            <person name="Pallen M.J."/>
        </authorList>
    </citation>
    <scope>NUCLEOTIDE SEQUENCE [LARGE SCALE GENOMIC DNA]</scope>
    <source>
        <strain evidence="9 10">Sa2CUA10</strain>
    </source>
</reference>
<dbReference type="Gene3D" id="2.60.40.1220">
    <property type="match status" value="1"/>
</dbReference>
<feature type="compositionally biased region" description="Basic and acidic residues" evidence="5">
    <location>
        <begin position="133"/>
        <end position="154"/>
    </location>
</feature>
<comment type="subcellular location">
    <subcellularLocation>
        <location evidence="1">Cell envelope</location>
    </subcellularLocation>
</comment>
<dbReference type="PANTHER" id="PTHR34820">
    <property type="entry name" value="INNER MEMBRANE PROTEIN YEBZ"/>
    <property type="match status" value="1"/>
</dbReference>
<dbReference type="InterPro" id="IPR014756">
    <property type="entry name" value="Ig_E-set"/>
</dbReference>
<evidence type="ECO:0000256" key="4">
    <source>
        <dbReference type="ARBA" id="ARBA00023008"/>
    </source>
</evidence>
<feature type="region of interest" description="Disordered" evidence="5">
    <location>
        <begin position="116"/>
        <end position="157"/>
    </location>
</feature>
<evidence type="ECO:0000256" key="1">
    <source>
        <dbReference type="ARBA" id="ARBA00004196"/>
    </source>
</evidence>
<feature type="domain" description="CopC" evidence="8">
    <location>
        <begin position="25"/>
        <end position="115"/>
    </location>
</feature>
<dbReference type="PANTHER" id="PTHR34820:SF4">
    <property type="entry name" value="INNER MEMBRANE PROTEIN YEBZ"/>
    <property type="match status" value="1"/>
</dbReference>
<proteinExistence type="predicted"/>
<keyword evidence="6" id="KW-0812">Transmembrane</keyword>
<evidence type="ECO:0000313" key="10">
    <source>
        <dbReference type="Proteomes" id="UP000603641"/>
    </source>
</evidence>
<keyword evidence="6" id="KW-1133">Transmembrane helix</keyword>
<feature type="chain" id="PRO_5047249308" evidence="7">
    <location>
        <begin position="25"/>
        <end position="183"/>
    </location>
</feature>
<dbReference type="RefSeq" id="WP_191752715.1">
    <property type="nucleotide sequence ID" value="NZ_JACSQM010000002.1"/>
</dbReference>
<evidence type="ECO:0000256" key="6">
    <source>
        <dbReference type="SAM" id="Phobius"/>
    </source>
</evidence>
<dbReference type="InterPro" id="IPR032694">
    <property type="entry name" value="CopC/D"/>
</dbReference>
<evidence type="ECO:0000313" key="9">
    <source>
        <dbReference type="EMBL" id="MBD7963287.1"/>
    </source>
</evidence>
<feature type="transmembrane region" description="Helical" evidence="6">
    <location>
        <begin position="159"/>
        <end position="179"/>
    </location>
</feature>
<dbReference type="InterPro" id="IPR007348">
    <property type="entry name" value="CopC_dom"/>
</dbReference>
<keyword evidence="3 7" id="KW-0732">Signal</keyword>
<dbReference type="SUPFAM" id="SSF81296">
    <property type="entry name" value="E set domains"/>
    <property type="match status" value="1"/>
</dbReference>
<evidence type="ECO:0000256" key="5">
    <source>
        <dbReference type="SAM" id="MobiDB-lite"/>
    </source>
</evidence>
<gene>
    <name evidence="9" type="ORF">H9648_04395</name>
</gene>
<evidence type="ECO:0000259" key="8">
    <source>
        <dbReference type="Pfam" id="PF04234"/>
    </source>
</evidence>
<evidence type="ECO:0000256" key="3">
    <source>
        <dbReference type="ARBA" id="ARBA00022729"/>
    </source>
</evidence>
<keyword evidence="10" id="KW-1185">Reference proteome</keyword>
<protein>
    <submittedName>
        <fullName evidence="9">Copper resistance protein CopC</fullName>
    </submittedName>
</protein>
<organism evidence="9 10">
    <name type="scientific">Fictibacillus norfolkensis</name>
    <dbReference type="NCBI Taxonomy" id="2762233"/>
    <lineage>
        <taxon>Bacteria</taxon>
        <taxon>Bacillati</taxon>
        <taxon>Bacillota</taxon>
        <taxon>Bacilli</taxon>
        <taxon>Bacillales</taxon>
        <taxon>Fictibacillaceae</taxon>
        <taxon>Fictibacillus</taxon>
    </lineage>
</organism>
<keyword evidence="6" id="KW-0472">Membrane</keyword>
<keyword evidence="4" id="KW-0186">Copper</keyword>
<sequence length="183" mass="20317">MKKLLLPLILLVTIVFQLPLTASAHSKLETSTPAEGEKVTTDLEAVVLTFSTKIESLSTMTLKNGEKEIPLQISVEDDQMTGAITNPLENGNYTVAYKIIGADSHVIEGNYSFSVDRPKQEEATEEDTPSNDTQEKQEDKSEKALTDQEKKEKPNNPTYFAPLTIGLVIVIAIVSFFAFRRKR</sequence>
<name>A0ABR8SII1_9BACL</name>
<evidence type="ECO:0000256" key="7">
    <source>
        <dbReference type="SAM" id="SignalP"/>
    </source>
</evidence>
<dbReference type="Proteomes" id="UP000603641">
    <property type="component" value="Unassembled WGS sequence"/>
</dbReference>
<feature type="signal peptide" evidence="7">
    <location>
        <begin position="1"/>
        <end position="24"/>
    </location>
</feature>
<comment type="caution">
    <text evidence="9">The sequence shown here is derived from an EMBL/GenBank/DDBJ whole genome shotgun (WGS) entry which is preliminary data.</text>
</comment>